<name>A0A8S1FEN4_9PELO</name>
<organism evidence="1 2">
    <name type="scientific">Caenorhabditis bovis</name>
    <dbReference type="NCBI Taxonomy" id="2654633"/>
    <lineage>
        <taxon>Eukaryota</taxon>
        <taxon>Metazoa</taxon>
        <taxon>Ecdysozoa</taxon>
        <taxon>Nematoda</taxon>
        <taxon>Chromadorea</taxon>
        <taxon>Rhabditida</taxon>
        <taxon>Rhabditina</taxon>
        <taxon>Rhabditomorpha</taxon>
        <taxon>Rhabditoidea</taxon>
        <taxon>Rhabditidae</taxon>
        <taxon>Peloderinae</taxon>
        <taxon>Caenorhabditis</taxon>
    </lineage>
</organism>
<sequence length="732" mass="84561">MPRELTREECRDVLTAILFSPIHPDFDTLLNRINEILGNHAYLQNIRVVLNGDAGITLQNSRRWMRKPEISAANSIVEHVEGEELANVPEFSEIKEEEVVDKKSQIDIPSKSGTVEDRIEKLSLKEKYYVSQDYFKEEDIILCEKRAFVPRSQLKLNWFVPQRMEEWGNFGEIVVFEQDSVVENIVLQKDIKKLVNKVLASSRPSTSDDTKPVSENEIAVQLHVERDIRNSAASNISLLNAIKKVNMGTVRFAVDAANQKTFMIFHKSSLIRLENNMEDLQAPQTKFPYPVEERFWLNCFANLEQFVEFTVTIKHHFHLEFALHVLHQHFKDVKFKSQTGEQDLAARNPLKMDSILISTPLSRRTNSKYIERILKNNNIDFLKIEVSKPIALIAKHDAKKLVYNCISQWIDDGVNNDKKLEAVVSKMTRCGKLVKRGQATHIHTIVHFQGAENPECSDALNALRQNIPILKKENQLTLRFYPTFIKQMQVGYNIRSILKYEVQKLEEDLRATMKTRWEYPETHYVHVFDTADFFIGIKGWNEAIVNDAFEKLKSIFCPVVYDCVAEGTPKLLRGSGPVYVAYISNLYQNRVVIRPCPKLNCLEIVGQKMYMSTVIEQLKMFPNVGNFKMVTMIPIAPPYFNTEILEIFENRKFVDFMEFLEFNIEKSTISGHYQFQGTFQAYDALLKVLIGLNKAIFNKIFVKKPEAGVVLDAKKLVDNYRLYNSSPKQAKQ</sequence>
<evidence type="ECO:0000313" key="2">
    <source>
        <dbReference type="Proteomes" id="UP000494206"/>
    </source>
</evidence>
<protein>
    <submittedName>
        <fullName evidence="1">Uncharacterized protein</fullName>
    </submittedName>
</protein>
<accession>A0A8S1FEN4</accession>
<dbReference type="AlphaFoldDB" id="A0A8S1FEN4"/>
<comment type="caution">
    <text evidence="1">The sequence shown here is derived from an EMBL/GenBank/DDBJ whole genome shotgun (WGS) entry which is preliminary data.</text>
</comment>
<evidence type="ECO:0000313" key="1">
    <source>
        <dbReference type="EMBL" id="CAB3411638.1"/>
    </source>
</evidence>
<reference evidence="1 2" key="1">
    <citation type="submission" date="2020-04" db="EMBL/GenBank/DDBJ databases">
        <authorList>
            <person name="Laetsch R D."/>
            <person name="Stevens L."/>
            <person name="Kumar S."/>
            <person name="Blaxter L. M."/>
        </authorList>
    </citation>
    <scope>NUCLEOTIDE SEQUENCE [LARGE SCALE GENOMIC DNA]</scope>
</reference>
<dbReference type="EMBL" id="CADEPM010000015">
    <property type="protein sequence ID" value="CAB3411638.1"/>
    <property type="molecule type" value="Genomic_DNA"/>
</dbReference>
<dbReference type="Proteomes" id="UP000494206">
    <property type="component" value="Unassembled WGS sequence"/>
</dbReference>
<proteinExistence type="predicted"/>
<gene>
    <name evidence="1" type="ORF">CBOVIS_LOCUS13014</name>
</gene>
<keyword evidence="2" id="KW-1185">Reference proteome</keyword>